<keyword evidence="2 10" id="KW-0436">Ligase</keyword>
<evidence type="ECO:0000256" key="6">
    <source>
        <dbReference type="ARBA" id="ARBA00022960"/>
    </source>
</evidence>
<feature type="domain" description="Mur ligase central" evidence="14">
    <location>
        <begin position="105"/>
        <end position="296"/>
    </location>
</feature>
<dbReference type="GO" id="GO:0005524">
    <property type="term" value="F:ATP binding"/>
    <property type="evidence" value="ECO:0007669"/>
    <property type="project" value="UniProtKB-UniRule"/>
</dbReference>
<name>A0A3N1XSQ6_9GAMM</name>
<dbReference type="SUPFAM" id="SSF53244">
    <property type="entry name" value="MurD-like peptide ligases, peptide-binding domain"/>
    <property type="match status" value="1"/>
</dbReference>
<dbReference type="Pfam" id="PF01225">
    <property type="entry name" value="Mur_ligase"/>
    <property type="match status" value="1"/>
</dbReference>
<evidence type="ECO:0000256" key="5">
    <source>
        <dbReference type="ARBA" id="ARBA00022840"/>
    </source>
</evidence>
<dbReference type="GO" id="GO:0047480">
    <property type="term" value="F:UDP-N-acetylmuramoyl-tripeptide-D-alanyl-D-alanine ligase activity"/>
    <property type="evidence" value="ECO:0007669"/>
    <property type="project" value="UniProtKB-UniRule"/>
</dbReference>
<keyword evidence="7 10" id="KW-0573">Peptidoglycan synthesis</keyword>
<evidence type="ECO:0000259" key="12">
    <source>
        <dbReference type="Pfam" id="PF01225"/>
    </source>
</evidence>
<evidence type="ECO:0000256" key="10">
    <source>
        <dbReference type="HAMAP-Rule" id="MF_02019"/>
    </source>
</evidence>
<evidence type="ECO:0000313" key="15">
    <source>
        <dbReference type="EMBL" id="ROR29680.1"/>
    </source>
</evidence>
<evidence type="ECO:0000259" key="14">
    <source>
        <dbReference type="Pfam" id="PF08245"/>
    </source>
</evidence>
<keyword evidence="5 10" id="KW-0067">ATP-binding</keyword>
<comment type="caution">
    <text evidence="15">The sequence shown here is derived from an EMBL/GenBank/DDBJ whole genome shotgun (WGS) entry which is preliminary data.</text>
</comment>
<reference evidence="15 16" key="1">
    <citation type="submission" date="2018-11" db="EMBL/GenBank/DDBJ databases">
        <title>Genomic Encyclopedia of Type Strains, Phase IV (KMG-IV): sequencing the most valuable type-strain genomes for metagenomic binning, comparative biology and taxonomic classification.</title>
        <authorList>
            <person name="Goeker M."/>
        </authorList>
    </citation>
    <scope>NUCLEOTIDE SEQUENCE [LARGE SCALE GENOMIC DNA]</scope>
    <source>
        <strain evidence="15 16">DSM 100275</strain>
    </source>
</reference>
<keyword evidence="4 10" id="KW-0547">Nucleotide-binding</keyword>
<dbReference type="InterPro" id="IPR005863">
    <property type="entry name" value="UDP-N-AcMur_synth"/>
</dbReference>
<comment type="pathway">
    <text evidence="10 11">Cell wall biogenesis; peptidoglycan biosynthesis.</text>
</comment>
<organism evidence="15 16">
    <name type="scientific">Inmirania thermothiophila</name>
    <dbReference type="NCBI Taxonomy" id="1750597"/>
    <lineage>
        <taxon>Bacteria</taxon>
        <taxon>Pseudomonadati</taxon>
        <taxon>Pseudomonadota</taxon>
        <taxon>Gammaproteobacteria</taxon>
        <taxon>Chromatiales</taxon>
        <taxon>Ectothiorhodospiraceae</taxon>
        <taxon>Inmirania</taxon>
    </lineage>
</organism>
<dbReference type="EMBL" id="RJVI01000003">
    <property type="protein sequence ID" value="ROR29680.1"/>
    <property type="molecule type" value="Genomic_DNA"/>
</dbReference>
<keyword evidence="9 10" id="KW-0961">Cell wall biogenesis/degradation</keyword>
<protein>
    <recommendedName>
        <fullName evidence="10 11">UDP-N-acetylmuramoyl-tripeptide--D-alanyl-D-alanine ligase</fullName>
        <ecNumber evidence="10 11">6.3.2.10</ecNumber>
    </recommendedName>
    <alternativeName>
        <fullName evidence="10">D-alanyl-D-alanine-adding enzyme</fullName>
    </alternativeName>
</protein>
<dbReference type="GO" id="GO:0071555">
    <property type="term" value="P:cell wall organization"/>
    <property type="evidence" value="ECO:0007669"/>
    <property type="project" value="UniProtKB-KW"/>
</dbReference>
<gene>
    <name evidence="10" type="primary">murF</name>
    <name evidence="15" type="ORF">EDC57_2352</name>
</gene>
<dbReference type="PANTHER" id="PTHR43024">
    <property type="entry name" value="UDP-N-ACETYLMURAMOYL-TRIPEPTIDE--D-ALANYL-D-ALANINE LIGASE"/>
    <property type="match status" value="1"/>
</dbReference>
<comment type="function">
    <text evidence="10 11">Involved in cell wall formation. Catalyzes the final step in the synthesis of UDP-N-acetylmuramoyl-pentapeptide, the precursor of murein.</text>
</comment>
<dbReference type="InterPro" id="IPR000713">
    <property type="entry name" value="Mur_ligase_N"/>
</dbReference>
<dbReference type="GO" id="GO:0009252">
    <property type="term" value="P:peptidoglycan biosynthetic process"/>
    <property type="evidence" value="ECO:0007669"/>
    <property type="project" value="UniProtKB-UniRule"/>
</dbReference>
<dbReference type="InterPro" id="IPR036565">
    <property type="entry name" value="Mur-like_cat_sf"/>
</dbReference>
<dbReference type="PANTHER" id="PTHR43024:SF1">
    <property type="entry name" value="UDP-N-ACETYLMURAMOYL-TRIPEPTIDE--D-ALANYL-D-ALANINE LIGASE"/>
    <property type="match status" value="1"/>
</dbReference>
<evidence type="ECO:0000313" key="16">
    <source>
        <dbReference type="Proteomes" id="UP000276634"/>
    </source>
</evidence>
<dbReference type="OrthoDB" id="9801978at2"/>
<dbReference type="GO" id="GO:0051301">
    <property type="term" value="P:cell division"/>
    <property type="evidence" value="ECO:0007669"/>
    <property type="project" value="UniProtKB-KW"/>
</dbReference>
<feature type="domain" description="Mur ligase N-terminal catalytic" evidence="12">
    <location>
        <begin position="25"/>
        <end position="71"/>
    </location>
</feature>
<dbReference type="HAMAP" id="MF_02019">
    <property type="entry name" value="MurF"/>
    <property type="match status" value="1"/>
</dbReference>
<feature type="binding site" evidence="10">
    <location>
        <begin position="107"/>
        <end position="113"/>
    </location>
    <ligand>
        <name>ATP</name>
        <dbReference type="ChEBI" id="CHEBI:30616"/>
    </ligand>
</feature>
<dbReference type="NCBIfam" id="TIGR01143">
    <property type="entry name" value="murF"/>
    <property type="match status" value="1"/>
</dbReference>
<dbReference type="UniPathway" id="UPA00219"/>
<dbReference type="Gene3D" id="3.40.1190.10">
    <property type="entry name" value="Mur-like, catalytic domain"/>
    <property type="match status" value="1"/>
</dbReference>
<keyword evidence="1 10" id="KW-0963">Cytoplasm</keyword>
<dbReference type="RefSeq" id="WP_123402078.1">
    <property type="nucleotide sequence ID" value="NZ_RJVI01000003.1"/>
</dbReference>
<evidence type="ECO:0000256" key="1">
    <source>
        <dbReference type="ARBA" id="ARBA00022490"/>
    </source>
</evidence>
<dbReference type="SUPFAM" id="SSF53623">
    <property type="entry name" value="MurD-like peptide ligases, catalytic domain"/>
    <property type="match status" value="1"/>
</dbReference>
<dbReference type="GO" id="GO:0008766">
    <property type="term" value="F:UDP-N-acetylmuramoylalanyl-D-glutamyl-2,6-diaminopimelate-D-alanyl-D-alanine ligase activity"/>
    <property type="evidence" value="ECO:0007669"/>
    <property type="project" value="RHEA"/>
</dbReference>
<sequence>MIAMRLREAAAALGLPPPAADAGFRGVDTDSRRLHRGALFVALRGTRFDGHDFVAAAEAGGAAAALVERPLPLALPQLVVADTRRALGLLARAWRRRHAPQVVGVTGSNGKTTVKEMVAAVAAACGPVLATRGNLNNDIGLPLTLFGLGPEHRTAVLEMGASAPGEIATLAALAIPHVGIVTGAAAAHLEGFGSLEAVARTKGALLEALPPEGVAVFPAEDAFAPLWRGLAAGRRVLDYALGGAGAAVRGEAGATTLGRDGFRTPVRIRDAEGEWVLTLRLGGAHNARNALAAWAAGAALGIAPQARVGALEAIAPPPGRLAPRPARGGGWLIDDSYNANPASLAAGLAVLAGLGGERVLVLGDMAELGAEAEALHREAGAAARRAGIARLHALGPLAARAAEAFGVGGQVHESVGALLDAVEGALGPDTVVLVKGSRAMAMERIVHALAAEG</sequence>
<dbReference type="InterPro" id="IPR035911">
    <property type="entry name" value="MurE/MurF_N"/>
</dbReference>
<evidence type="ECO:0000256" key="9">
    <source>
        <dbReference type="ARBA" id="ARBA00023316"/>
    </source>
</evidence>
<keyword evidence="3 10" id="KW-0132">Cell division</keyword>
<comment type="similarity">
    <text evidence="10">Belongs to the MurCDEF family. MurF subfamily.</text>
</comment>
<keyword evidence="6 10" id="KW-0133">Cell shape</keyword>
<dbReference type="Gene3D" id="3.90.190.20">
    <property type="entry name" value="Mur ligase, C-terminal domain"/>
    <property type="match status" value="1"/>
</dbReference>
<evidence type="ECO:0000256" key="4">
    <source>
        <dbReference type="ARBA" id="ARBA00022741"/>
    </source>
</evidence>
<dbReference type="InterPro" id="IPR036615">
    <property type="entry name" value="Mur_ligase_C_dom_sf"/>
</dbReference>
<proteinExistence type="inferred from homology"/>
<comment type="subcellular location">
    <subcellularLocation>
        <location evidence="10 11">Cytoplasm</location>
    </subcellularLocation>
</comment>
<dbReference type="InterPro" id="IPR004101">
    <property type="entry name" value="Mur_ligase_C"/>
</dbReference>
<dbReference type="Proteomes" id="UP000276634">
    <property type="component" value="Unassembled WGS sequence"/>
</dbReference>
<dbReference type="EC" id="6.3.2.10" evidence="10 11"/>
<evidence type="ECO:0000256" key="7">
    <source>
        <dbReference type="ARBA" id="ARBA00022984"/>
    </source>
</evidence>
<evidence type="ECO:0000256" key="3">
    <source>
        <dbReference type="ARBA" id="ARBA00022618"/>
    </source>
</evidence>
<dbReference type="InterPro" id="IPR051046">
    <property type="entry name" value="MurCDEF_CellWall_CoF430Synth"/>
</dbReference>
<comment type="catalytic activity">
    <reaction evidence="10 11">
        <text>D-alanyl-D-alanine + UDP-N-acetyl-alpha-D-muramoyl-L-alanyl-gamma-D-glutamyl-meso-2,6-diaminopimelate + ATP = UDP-N-acetyl-alpha-D-muramoyl-L-alanyl-gamma-D-glutamyl-meso-2,6-diaminopimeloyl-D-alanyl-D-alanine + ADP + phosphate + H(+)</text>
        <dbReference type="Rhea" id="RHEA:28374"/>
        <dbReference type="ChEBI" id="CHEBI:15378"/>
        <dbReference type="ChEBI" id="CHEBI:30616"/>
        <dbReference type="ChEBI" id="CHEBI:43474"/>
        <dbReference type="ChEBI" id="CHEBI:57822"/>
        <dbReference type="ChEBI" id="CHEBI:61386"/>
        <dbReference type="ChEBI" id="CHEBI:83905"/>
        <dbReference type="ChEBI" id="CHEBI:456216"/>
        <dbReference type="EC" id="6.3.2.10"/>
    </reaction>
</comment>
<keyword evidence="16" id="KW-1185">Reference proteome</keyword>
<dbReference type="InterPro" id="IPR013221">
    <property type="entry name" value="Mur_ligase_cen"/>
</dbReference>
<dbReference type="SUPFAM" id="SSF63418">
    <property type="entry name" value="MurE/MurF N-terminal domain"/>
    <property type="match status" value="1"/>
</dbReference>
<dbReference type="AlphaFoldDB" id="A0A3N1XSQ6"/>
<accession>A0A3N1XSQ6</accession>
<dbReference type="Pfam" id="PF02875">
    <property type="entry name" value="Mur_ligase_C"/>
    <property type="match status" value="1"/>
</dbReference>
<dbReference type="Gene3D" id="3.40.1390.10">
    <property type="entry name" value="MurE/MurF, N-terminal domain"/>
    <property type="match status" value="1"/>
</dbReference>
<evidence type="ECO:0000259" key="13">
    <source>
        <dbReference type="Pfam" id="PF02875"/>
    </source>
</evidence>
<dbReference type="GO" id="GO:0005737">
    <property type="term" value="C:cytoplasm"/>
    <property type="evidence" value="ECO:0007669"/>
    <property type="project" value="UniProtKB-SubCell"/>
</dbReference>
<evidence type="ECO:0000256" key="11">
    <source>
        <dbReference type="RuleBase" id="RU004136"/>
    </source>
</evidence>
<dbReference type="GO" id="GO:0008360">
    <property type="term" value="P:regulation of cell shape"/>
    <property type="evidence" value="ECO:0007669"/>
    <property type="project" value="UniProtKB-KW"/>
</dbReference>
<dbReference type="Pfam" id="PF08245">
    <property type="entry name" value="Mur_ligase_M"/>
    <property type="match status" value="1"/>
</dbReference>
<evidence type="ECO:0000256" key="2">
    <source>
        <dbReference type="ARBA" id="ARBA00022598"/>
    </source>
</evidence>
<feature type="domain" description="Mur ligase C-terminal" evidence="13">
    <location>
        <begin position="320"/>
        <end position="438"/>
    </location>
</feature>
<evidence type="ECO:0000256" key="8">
    <source>
        <dbReference type="ARBA" id="ARBA00023306"/>
    </source>
</evidence>
<keyword evidence="8 10" id="KW-0131">Cell cycle</keyword>